<reference evidence="1 2" key="1">
    <citation type="submission" date="2022-01" db="EMBL/GenBank/DDBJ databases">
        <authorList>
            <person name="Xiong W."/>
            <person name="Schranz E."/>
        </authorList>
    </citation>
    <scope>NUCLEOTIDE SEQUENCE [LARGE SCALE GENOMIC DNA]</scope>
</reference>
<evidence type="ECO:0000313" key="1">
    <source>
        <dbReference type="EMBL" id="CAH1425846.1"/>
    </source>
</evidence>
<name>A0AAU9MK28_9ASTR</name>
<keyword evidence="2" id="KW-1185">Reference proteome</keyword>
<accession>A0AAU9MK28</accession>
<dbReference type="EMBL" id="CAKMRJ010002223">
    <property type="protein sequence ID" value="CAH1425846.1"/>
    <property type="molecule type" value="Genomic_DNA"/>
</dbReference>
<dbReference type="AlphaFoldDB" id="A0AAU9MK28"/>
<gene>
    <name evidence="1" type="ORF">LVIROSA_LOCUS12963</name>
</gene>
<proteinExistence type="predicted"/>
<organism evidence="1 2">
    <name type="scientific">Lactuca virosa</name>
    <dbReference type="NCBI Taxonomy" id="75947"/>
    <lineage>
        <taxon>Eukaryota</taxon>
        <taxon>Viridiplantae</taxon>
        <taxon>Streptophyta</taxon>
        <taxon>Embryophyta</taxon>
        <taxon>Tracheophyta</taxon>
        <taxon>Spermatophyta</taxon>
        <taxon>Magnoliopsida</taxon>
        <taxon>eudicotyledons</taxon>
        <taxon>Gunneridae</taxon>
        <taxon>Pentapetalae</taxon>
        <taxon>asterids</taxon>
        <taxon>campanulids</taxon>
        <taxon>Asterales</taxon>
        <taxon>Asteraceae</taxon>
        <taxon>Cichorioideae</taxon>
        <taxon>Cichorieae</taxon>
        <taxon>Lactucinae</taxon>
        <taxon>Lactuca</taxon>
    </lineage>
</organism>
<evidence type="ECO:0000313" key="2">
    <source>
        <dbReference type="Proteomes" id="UP001157418"/>
    </source>
</evidence>
<dbReference type="Proteomes" id="UP001157418">
    <property type="component" value="Unassembled WGS sequence"/>
</dbReference>
<sequence>MLLQTVCRCHHPPPLKPQYCPFSNSLLLKPTSISHSTSTISINHFIFNLPPASKFKHQYGSLTILKPFRCRNPMCNSGENRHVDIFHEGDPSFHP</sequence>
<comment type="caution">
    <text evidence="1">The sequence shown here is derived from an EMBL/GenBank/DDBJ whole genome shotgun (WGS) entry which is preliminary data.</text>
</comment>
<protein>
    <submittedName>
        <fullName evidence="1">Uncharacterized protein</fullName>
    </submittedName>
</protein>